<evidence type="ECO:0000256" key="1">
    <source>
        <dbReference type="SAM" id="Phobius"/>
    </source>
</evidence>
<feature type="transmembrane region" description="Helical" evidence="1">
    <location>
        <begin position="21"/>
        <end position="44"/>
    </location>
</feature>
<name>A0A9W5YF79_9FIRM</name>
<feature type="transmembrane region" description="Helical" evidence="1">
    <location>
        <begin position="109"/>
        <end position="130"/>
    </location>
</feature>
<feature type="transmembrane region" description="Helical" evidence="1">
    <location>
        <begin position="56"/>
        <end position="73"/>
    </location>
</feature>
<dbReference type="RefSeq" id="WP_281818457.1">
    <property type="nucleotide sequence ID" value="NZ_BRLB01000017.1"/>
</dbReference>
<evidence type="ECO:0000313" key="2">
    <source>
        <dbReference type="EMBL" id="GKX31415.1"/>
    </source>
</evidence>
<organism evidence="2 3">
    <name type="scientific">Vallitalea longa</name>
    <dbReference type="NCBI Taxonomy" id="2936439"/>
    <lineage>
        <taxon>Bacteria</taxon>
        <taxon>Bacillati</taxon>
        <taxon>Bacillota</taxon>
        <taxon>Clostridia</taxon>
        <taxon>Lachnospirales</taxon>
        <taxon>Vallitaleaceae</taxon>
        <taxon>Vallitalea</taxon>
    </lineage>
</organism>
<feature type="transmembrane region" description="Helical" evidence="1">
    <location>
        <begin position="82"/>
        <end position="103"/>
    </location>
</feature>
<protein>
    <recommendedName>
        <fullName evidence="4">TIGR04086 family membrane protein</fullName>
    </recommendedName>
</protein>
<comment type="caution">
    <text evidence="2">The sequence shown here is derived from an EMBL/GenBank/DDBJ whole genome shotgun (WGS) entry which is preliminary data.</text>
</comment>
<dbReference type="AlphaFoldDB" id="A0A9W5YF79"/>
<dbReference type="InterPro" id="IPR023804">
    <property type="entry name" value="DUF3792_TM"/>
</dbReference>
<dbReference type="NCBIfam" id="TIGR04086">
    <property type="entry name" value="TIGR04086_membr"/>
    <property type="match status" value="1"/>
</dbReference>
<keyword evidence="1" id="KW-1133">Transmembrane helix</keyword>
<accession>A0A9W5YF79</accession>
<evidence type="ECO:0000313" key="3">
    <source>
        <dbReference type="Proteomes" id="UP001144256"/>
    </source>
</evidence>
<keyword evidence="3" id="KW-1185">Reference proteome</keyword>
<gene>
    <name evidence="2" type="ORF">SH1V18_38950</name>
</gene>
<evidence type="ECO:0008006" key="4">
    <source>
        <dbReference type="Google" id="ProtNLM"/>
    </source>
</evidence>
<keyword evidence="1" id="KW-0472">Membrane</keyword>
<dbReference type="Proteomes" id="UP001144256">
    <property type="component" value="Unassembled WGS sequence"/>
</dbReference>
<sequence length="131" mass="14307">MGRTSRISKKPDMNTQKIIVNMLKAILIGYILTILCVLLLSFIVYKFDLSNSQINIARILIIILATIVMGLLIGKSIRKTKWMYGAVAGVIYFIIFVVASIIINKNSGISSDIVSLFFMCVGGSTLGGMLG</sequence>
<dbReference type="Pfam" id="PF12670">
    <property type="entry name" value="DUF3792"/>
    <property type="match status" value="1"/>
</dbReference>
<keyword evidence="1" id="KW-0812">Transmembrane</keyword>
<dbReference type="EMBL" id="BRLB01000017">
    <property type="protein sequence ID" value="GKX31415.1"/>
    <property type="molecule type" value="Genomic_DNA"/>
</dbReference>
<proteinExistence type="predicted"/>
<reference evidence="2" key="1">
    <citation type="submission" date="2022-06" db="EMBL/GenBank/DDBJ databases">
        <title>Vallitalea longa sp. nov., an anaerobic bacterium isolated from marine sediment.</title>
        <authorList>
            <person name="Hirano S."/>
            <person name="Terahara T."/>
            <person name="Mori K."/>
            <person name="Hamada M."/>
            <person name="Matsumoto R."/>
            <person name="Kobayashi T."/>
        </authorList>
    </citation>
    <scope>NUCLEOTIDE SEQUENCE</scope>
    <source>
        <strain evidence="2">SH18-1</strain>
    </source>
</reference>